<keyword evidence="2" id="KW-1185">Reference proteome</keyword>
<evidence type="ECO:0000313" key="1">
    <source>
        <dbReference type="EMBL" id="KAK1889655.1"/>
    </source>
</evidence>
<evidence type="ECO:0000313" key="2">
    <source>
        <dbReference type="Proteomes" id="UP001228049"/>
    </source>
</evidence>
<dbReference type="AlphaFoldDB" id="A0AAD9F8J1"/>
<dbReference type="Proteomes" id="UP001228049">
    <property type="component" value="Unassembled WGS sequence"/>
</dbReference>
<reference evidence="1" key="1">
    <citation type="submission" date="2023-04" db="EMBL/GenBank/DDBJ databases">
        <title>Chromosome-level genome of Chaenocephalus aceratus.</title>
        <authorList>
            <person name="Park H."/>
        </authorList>
    </citation>
    <scope>NUCLEOTIDE SEQUENCE</scope>
    <source>
        <strain evidence="1">DE</strain>
        <tissue evidence="1">Muscle</tissue>
    </source>
</reference>
<name>A0AAD9F8J1_DISEL</name>
<protein>
    <submittedName>
        <fullName evidence="1">Coiled-coil domain containing protein 22</fullName>
    </submittedName>
</protein>
<feature type="non-terminal residue" evidence="1">
    <location>
        <position position="1"/>
    </location>
</feature>
<sequence length="239" mass="25950">GEETKVINTAQSSQAAAGAWQSDKNRRVSVLAVVFASNPNAEEKSALAICLPSTCNAPSHPPPCHSFHVCFPCSVCVYSFCGNMGDDGLYAPPLTTEVGGEGSHSTRPERWKGVCAVECDTHGHWVWTLNHRGLVCVSHPSFFNPYSTFYTSPGATQTCDLHHHSFSAAKWVLVCEEHISWLCGCLLLPLPGDRAWARLVFTQQSDSVKSSKALKVSLHQRPEPIRADTTLPSPHGRAA</sequence>
<gene>
    <name evidence="1" type="ORF">KUDE01_014330</name>
</gene>
<dbReference type="EMBL" id="JASDAP010000016">
    <property type="protein sequence ID" value="KAK1889655.1"/>
    <property type="molecule type" value="Genomic_DNA"/>
</dbReference>
<feature type="non-terminal residue" evidence="1">
    <location>
        <position position="239"/>
    </location>
</feature>
<proteinExistence type="predicted"/>
<organism evidence="1 2">
    <name type="scientific">Dissostichus eleginoides</name>
    <name type="common">Patagonian toothfish</name>
    <name type="synonym">Dissostichus amissus</name>
    <dbReference type="NCBI Taxonomy" id="100907"/>
    <lineage>
        <taxon>Eukaryota</taxon>
        <taxon>Metazoa</taxon>
        <taxon>Chordata</taxon>
        <taxon>Craniata</taxon>
        <taxon>Vertebrata</taxon>
        <taxon>Euteleostomi</taxon>
        <taxon>Actinopterygii</taxon>
        <taxon>Neopterygii</taxon>
        <taxon>Teleostei</taxon>
        <taxon>Neoteleostei</taxon>
        <taxon>Acanthomorphata</taxon>
        <taxon>Eupercaria</taxon>
        <taxon>Perciformes</taxon>
        <taxon>Notothenioidei</taxon>
        <taxon>Nototheniidae</taxon>
        <taxon>Dissostichus</taxon>
    </lineage>
</organism>
<comment type="caution">
    <text evidence="1">The sequence shown here is derived from an EMBL/GenBank/DDBJ whole genome shotgun (WGS) entry which is preliminary data.</text>
</comment>
<accession>A0AAD9F8J1</accession>